<feature type="domain" description="EndoU" evidence="12">
    <location>
        <begin position="1"/>
        <end position="312"/>
    </location>
</feature>
<dbReference type="Pfam" id="PF00932">
    <property type="entry name" value="LTD"/>
    <property type="match status" value="1"/>
</dbReference>
<evidence type="ECO:0000256" key="5">
    <source>
        <dbReference type="ARBA" id="ARBA00022723"/>
    </source>
</evidence>
<keyword evidence="14" id="KW-1185">Reference proteome</keyword>
<dbReference type="InterPro" id="IPR001322">
    <property type="entry name" value="Lamin_tail_dom"/>
</dbReference>
<comment type="cofactor">
    <cofactor evidence="1">
        <name>Mn(2+)</name>
        <dbReference type="ChEBI" id="CHEBI:29035"/>
    </cofactor>
</comment>
<evidence type="ECO:0000256" key="1">
    <source>
        <dbReference type="ARBA" id="ARBA00001936"/>
    </source>
</evidence>
<dbReference type="PANTHER" id="PTHR12439">
    <property type="entry name" value="PLACENTAL PROTEIN 11-RELATED"/>
    <property type="match status" value="1"/>
</dbReference>
<accession>A0A139X6I7</accession>
<sequence length="442" mass="50165">MAADPTIYDRIWKADKNSFSVSVRDDKGNWVDPNADILLDHQVKAAGDPWSDLATRPLFSKVKESRFSEPTYAAMIKLFDNYVVNYRDPEDFTEQEDEEINAFLDLLLNTEPMQLAYKYITEGLGKPMSKDKFKKELYMMWFEPFTNYFGNDVVFYCSGFEHVFVGEGKFNRRGGPGWGEISGYHNWVKFYLDEAKGRVNFLGTQYKLRGVSEVRNPNVVTLQMTWTLSNMRGNPVSQVFKERGGFFVGTSPECDMALGTVAYYESIQNLTDNERRNVTIQGGNYNLVIYRETTEDNKRGKHIRSFYPEFRGGDFEPLPRPGSTPVLRPINDELLQSGSVVVVAALPNPEGSQSSEWVELKNTSSESISLDGWFVTDKVGRRRMLEGNLAANEQKQFSVRTNSPQSMQLGNSGGRIVLYSPDGEMVASVFYNKAAEGEVINF</sequence>
<evidence type="ECO:0000256" key="7">
    <source>
        <dbReference type="ARBA" id="ARBA00022801"/>
    </source>
</evidence>
<dbReference type="PROSITE" id="PS51959">
    <property type="entry name" value="ENDOU"/>
    <property type="match status" value="1"/>
</dbReference>
<comment type="similarity">
    <text evidence="2">Belongs to the ENDOU family.</text>
</comment>
<keyword evidence="7" id="KW-0378">Hydrolase</keyword>
<gene>
    <name evidence="13" type="ORF">WA1_27305</name>
</gene>
<evidence type="ECO:0000256" key="3">
    <source>
        <dbReference type="ARBA" id="ARBA00011245"/>
    </source>
</evidence>
<dbReference type="PANTHER" id="PTHR12439:SF11">
    <property type="entry name" value="URIDYLATE-SPECIFIC ENDORIBONUCLEASE"/>
    <property type="match status" value="1"/>
</dbReference>
<evidence type="ECO:0000256" key="6">
    <source>
        <dbReference type="ARBA" id="ARBA00022759"/>
    </source>
</evidence>
<dbReference type="GO" id="GO:0016829">
    <property type="term" value="F:lyase activity"/>
    <property type="evidence" value="ECO:0007669"/>
    <property type="project" value="UniProtKB-KW"/>
</dbReference>
<dbReference type="InterPro" id="IPR039787">
    <property type="entry name" value="ENDOU"/>
</dbReference>
<dbReference type="OrthoDB" id="291334at2"/>
<dbReference type="GO" id="GO:0003723">
    <property type="term" value="F:RNA binding"/>
    <property type="evidence" value="ECO:0007669"/>
    <property type="project" value="UniProtKB-KW"/>
</dbReference>
<dbReference type="EMBL" id="ANNX02000030">
    <property type="protein sequence ID" value="KYC40243.1"/>
    <property type="molecule type" value="Genomic_DNA"/>
</dbReference>
<dbReference type="InterPro" id="IPR018998">
    <property type="entry name" value="EndoU_C"/>
</dbReference>
<dbReference type="Proteomes" id="UP000076925">
    <property type="component" value="Unassembled WGS sequence"/>
</dbReference>
<evidence type="ECO:0000256" key="10">
    <source>
        <dbReference type="ARBA" id="ARBA00023239"/>
    </source>
</evidence>
<comment type="caution">
    <text evidence="13">The sequence shown here is derived from an EMBL/GenBank/DDBJ whole genome shotgun (WGS) entry which is preliminary data.</text>
</comment>
<comment type="subunit">
    <text evidence="3">Monomer.</text>
</comment>
<keyword evidence="8" id="KW-0694">RNA-binding</keyword>
<organism evidence="13 14">
    <name type="scientific">Scytonema hofmannii PCC 7110</name>
    <dbReference type="NCBI Taxonomy" id="128403"/>
    <lineage>
        <taxon>Bacteria</taxon>
        <taxon>Bacillati</taxon>
        <taxon>Cyanobacteriota</taxon>
        <taxon>Cyanophyceae</taxon>
        <taxon>Nostocales</taxon>
        <taxon>Scytonemataceae</taxon>
        <taxon>Scytonema</taxon>
    </lineage>
</organism>
<evidence type="ECO:0000313" key="14">
    <source>
        <dbReference type="Proteomes" id="UP000076925"/>
    </source>
</evidence>
<dbReference type="InterPro" id="IPR037227">
    <property type="entry name" value="EndoU-like"/>
</dbReference>
<evidence type="ECO:0000259" key="12">
    <source>
        <dbReference type="PROSITE" id="PS51959"/>
    </source>
</evidence>
<keyword evidence="10" id="KW-0456">Lyase</keyword>
<dbReference type="GO" id="GO:0016787">
    <property type="term" value="F:hydrolase activity"/>
    <property type="evidence" value="ECO:0007669"/>
    <property type="project" value="UniProtKB-KW"/>
</dbReference>
<dbReference type="Pfam" id="PF09412">
    <property type="entry name" value="XendoU"/>
    <property type="match status" value="1"/>
</dbReference>
<evidence type="ECO:0000256" key="9">
    <source>
        <dbReference type="ARBA" id="ARBA00023211"/>
    </source>
</evidence>
<name>A0A139X6I7_9CYAN</name>
<feature type="domain" description="LTD" evidence="11">
    <location>
        <begin position="328"/>
        <end position="433"/>
    </location>
</feature>
<dbReference type="STRING" id="128403.WA1_27305"/>
<dbReference type="CDD" id="cd21159">
    <property type="entry name" value="XendoU"/>
    <property type="match status" value="1"/>
</dbReference>
<keyword evidence="6" id="KW-0255">Endonuclease</keyword>
<proteinExistence type="inferred from homology"/>
<dbReference type="AlphaFoldDB" id="A0A139X6I7"/>
<keyword evidence="4" id="KW-0540">Nuclease</keyword>
<keyword evidence="9" id="KW-0464">Manganese</keyword>
<dbReference type="SUPFAM" id="SSF142877">
    <property type="entry name" value="EndoU-like"/>
    <property type="match status" value="1"/>
</dbReference>
<keyword evidence="5" id="KW-0479">Metal-binding</keyword>
<dbReference type="SUPFAM" id="SSF74853">
    <property type="entry name" value="Lamin A/C globular tail domain"/>
    <property type="match status" value="1"/>
</dbReference>
<evidence type="ECO:0000256" key="8">
    <source>
        <dbReference type="ARBA" id="ARBA00022884"/>
    </source>
</evidence>
<dbReference type="Gene3D" id="2.60.40.1260">
    <property type="entry name" value="Lamin Tail domain"/>
    <property type="match status" value="1"/>
</dbReference>
<dbReference type="PROSITE" id="PS51841">
    <property type="entry name" value="LTD"/>
    <property type="match status" value="1"/>
</dbReference>
<dbReference type="GO" id="GO:0046872">
    <property type="term" value="F:metal ion binding"/>
    <property type="evidence" value="ECO:0007669"/>
    <property type="project" value="UniProtKB-KW"/>
</dbReference>
<protein>
    <submittedName>
        <fullName evidence="13">Uncharacterized protein</fullName>
    </submittedName>
</protein>
<evidence type="ECO:0000259" key="11">
    <source>
        <dbReference type="PROSITE" id="PS51841"/>
    </source>
</evidence>
<reference evidence="13 14" key="1">
    <citation type="journal article" date="2013" name="Genome Biol. Evol.">
        <title>Genomes of Stigonematalean cyanobacteria (subsection V) and the evolution of oxygenic photosynthesis from prokaryotes to plastids.</title>
        <authorList>
            <person name="Dagan T."/>
            <person name="Roettger M."/>
            <person name="Stucken K."/>
            <person name="Landan G."/>
            <person name="Koch R."/>
            <person name="Major P."/>
            <person name="Gould S.B."/>
            <person name="Goremykin V.V."/>
            <person name="Rippka R."/>
            <person name="Tandeau de Marsac N."/>
            <person name="Gugger M."/>
            <person name="Lockhart P.J."/>
            <person name="Allen J.F."/>
            <person name="Brune I."/>
            <person name="Maus I."/>
            <person name="Puhler A."/>
            <person name="Martin W.F."/>
        </authorList>
    </citation>
    <scope>NUCLEOTIDE SEQUENCE [LARGE SCALE GENOMIC DNA]</scope>
    <source>
        <strain evidence="13 14">PCC 7110</strain>
    </source>
</reference>
<evidence type="ECO:0000313" key="13">
    <source>
        <dbReference type="EMBL" id="KYC40243.1"/>
    </source>
</evidence>
<evidence type="ECO:0000256" key="4">
    <source>
        <dbReference type="ARBA" id="ARBA00022722"/>
    </source>
</evidence>
<evidence type="ECO:0000256" key="2">
    <source>
        <dbReference type="ARBA" id="ARBA00010168"/>
    </source>
</evidence>
<dbReference type="InterPro" id="IPR036415">
    <property type="entry name" value="Lamin_tail_dom_sf"/>
</dbReference>
<dbReference type="GO" id="GO:0004521">
    <property type="term" value="F:RNA endonuclease activity"/>
    <property type="evidence" value="ECO:0007669"/>
    <property type="project" value="InterPro"/>
</dbReference>